<protein>
    <submittedName>
        <fullName evidence="1">Uncharacterized protein</fullName>
    </submittedName>
</protein>
<proteinExistence type="predicted"/>
<evidence type="ECO:0000313" key="2">
    <source>
        <dbReference type="Proteomes" id="UP000185696"/>
    </source>
</evidence>
<comment type="caution">
    <text evidence="1">The sequence shown here is derived from an EMBL/GenBank/DDBJ whole genome shotgun (WGS) entry which is preliminary data.</text>
</comment>
<gene>
    <name evidence="1" type="ORF">BLA60_11680</name>
</gene>
<keyword evidence="2" id="KW-1185">Reference proteome</keyword>
<dbReference type="AlphaFoldDB" id="A0A7Z0WPA5"/>
<evidence type="ECO:0000313" key="1">
    <source>
        <dbReference type="EMBL" id="OLF11600.1"/>
    </source>
</evidence>
<dbReference type="EMBL" id="MSIF01000004">
    <property type="protein sequence ID" value="OLF11600.1"/>
    <property type="molecule type" value="Genomic_DNA"/>
</dbReference>
<accession>A0A7Z0WPA5</accession>
<sequence length="91" mass="9822">MAVNHYVFHDAFDDDVDGDVEGDLPERDGTTAGYATRVEIAGGLGRVGVQGDDLAIDLDEQAIRTTPADRIGDHLTRAVNTAFDADTPHRR</sequence>
<reference evidence="1 2" key="1">
    <citation type="submission" date="2016-12" db="EMBL/GenBank/DDBJ databases">
        <title>The draft genome sequence of Actinophytocola xinjiangensis.</title>
        <authorList>
            <person name="Wang W."/>
            <person name="Yuan L."/>
        </authorList>
    </citation>
    <scope>NUCLEOTIDE SEQUENCE [LARGE SCALE GENOMIC DNA]</scope>
    <source>
        <strain evidence="1 2">CGMCC 4.4663</strain>
    </source>
</reference>
<dbReference type="Proteomes" id="UP000185696">
    <property type="component" value="Unassembled WGS sequence"/>
</dbReference>
<organism evidence="1 2">
    <name type="scientific">Actinophytocola xinjiangensis</name>
    <dbReference type="NCBI Taxonomy" id="485602"/>
    <lineage>
        <taxon>Bacteria</taxon>
        <taxon>Bacillati</taxon>
        <taxon>Actinomycetota</taxon>
        <taxon>Actinomycetes</taxon>
        <taxon>Pseudonocardiales</taxon>
        <taxon>Pseudonocardiaceae</taxon>
    </lineage>
</organism>
<name>A0A7Z0WPA5_9PSEU</name>